<comment type="caution">
    <text evidence="1">The sequence shown here is derived from an EMBL/GenBank/DDBJ whole genome shotgun (WGS) entry which is preliminary data.</text>
</comment>
<dbReference type="AlphaFoldDB" id="A0A418KNR6"/>
<sequence length="106" mass="10834">MLTLTQNAAAVIRNIEGRDDLPTGTGMRIAANADGGLDLELRPAPEVGDQILDDGGAVLFLDADAAAMLDDKALDASVDPEGSVRFAVTEQAGRPETNGMPGGMPG</sequence>
<evidence type="ECO:0000313" key="1">
    <source>
        <dbReference type="EMBL" id="RIQ20626.1"/>
    </source>
</evidence>
<evidence type="ECO:0000313" key="2">
    <source>
        <dbReference type="Proteomes" id="UP000284057"/>
    </source>
</evidence>
<dbReference type="InterPro" id="IPR035903">
    <property type="entry name" value="HesB-like_dom_sf"/>
</dbReference>
<dbReference type="Proteomes" id="UP000284057">
    <property type="component" value="Unassembled WGS sequence"/>
</dbReference>
<reference evidence="1 2" key="1">
    <citation type="submission" date="2018-09" db="EMBL/GenBank/DDBJ databases">
        <title>Isolation, diversity and antifungal activity of actinobacteria from wheat.</title>
        <authorList>
            <person name="Han C."/>
        </authorList>
    </citation>
    <scope>NUCLEOTIDE SEQUENCE [LARGE SCALE GENOMIC DNA]</scope>
    <source>
        <strain evidence="1 2">NEAU-YY265</strain>
    </source>
</reference>
<organism evidence="1 2">
    <name type="scientific">Jiangella rhizosphaerae</name>
    <dbReference type="NCBI Taxonomy" id="2293569"/>
    <lineage>
        <taxon>Bacteria</taxon>
        <taxon>Bacillati</taxon>
        <taxon>Actinomycetota</taxon>
        <taxon>Actinomycetes</taxon>
        <taxon>Jiangellales</taxon>
        <taxon>Jiangellaceae</taxon>
        <taxon>Jiangella</taxon>
    </lineage>
</organism>
<protein>
    <submittedName>
        <fullName evidence="1">Adhesin</fullName>
    </submittedName>
</protein>
<gene>
    <name evidence="1" type="ORF">DY240_17160</name>
</gene>
<dbReference type="RefSeq" id="WP_119661070.1">
    <property type="nucleotide sequence ID" value="NZ_QUAL01000163.1"/>
</dbReference>
<dbReference type="EMBL" id="QUAL01000163">
    <property type="protein sequence ID" value="RIQ20626.1"/>
    <property type="molecule type" value="Genomic_DNA"/>
</dbReference>
<keyword evidence="2" id="KW-1185">Reference proteome</keyword>
<proteinExistence type="predicted"/>
<accession>A0A418KNR6</accession>
<name>A0A418KNR6_9ACTN</name>
<dbReference type="OrthoDB" id="4868950at2"/>
<dbReference type="SUPFAM" id="SSF89360">
    <property type="entry name" value="HesB-like domain"/>
    <property type="match status" value="1"/>
</dbReference>